<feature type="domain" description="Fatty acid desaturase" evidence="3">
    <location>
        <begin position="75"/>
        <end position="335"/>
    </location>
</feature>
<feature type="transmembrane region" description="Helical" evidence="2">
    <location>
        <begin position="51"/>
        <end position="73"/>
    </location>
</feature>
<feature type="transmembrane region" description="Helical" evidence="2">
    <location>
        <begin position="213"/>
        <end position="231"/>
    </location>
</feature>
<organism evidence="4 5">
    <name type="scientific">Kineococcus xinjiangensis</name>
    <dbReference type="NCBI Taxonomy" id="512762"/>
    <lineage>
        <taxon>Bacteria</taxon>
        <taxon>Bacillati</taxon>
        <taxon>Actinomycetota</taxon>
        <taxon>Actinomycetes</taxon>
        <taxon>Kineosporiales</taxon>
        <taxon>Kineosporiaceae</taxon>
        <taxon>Kineococcus</taxon>
    </lineage>
</organism>
<dbReference type="CDD" id="cd03506">
    <property type="entry name" value="Delta6-FADS-like"/>
    <property type="match status" value="1"/>
</dbReference>
<dbReference type="OrthoDB" id="104711at2"/>
<reference evidence="4 5" key="1">
    <citation type="submission" date="2018-02" db="EMBL/GenBank/DDBJ databases">
        <title>Genomic Encyclopedia of Archaeal and Bacterial Type Strains, Phase II (KMG-II): from individual species to whole genera.</title>
        <authorList>
            <person name="Goeker M."/>
        </authorList>
    </citation>
    <scope>NUCLEOTIDE SEQUENCE [LARGE SCALE GENOMIC DNA]</scope>
    <source>
        <strain evidence="4 5">DSM 22857</strain>
    </source>
</reference>
<proteinExistence type="predicted"/>
<dbReference type="GO" id="GO:0016717">
    <property type="term" value="F:oxidoreductase activity, acting on paired donors, with oxidation of a pair of donors resulting in the reduction of molecular oxygen to two molecules of water"/>
    <property type="evidence" value="ECO:0007669"/>
    <property type="project" value="TreeGrafter"/>
</dbReference>
<keyword evidence="5" id="KW-1185">Reference proteome</keyword>
<keyword evidence="2" id="KW-0472">Membrane</keyword>
<feature type="region of interest" description="Disordered" evidence="1">
    <location>
        <begin position="1"/>
        <end position="26"/>
    </location>
</feature>
<dbReference type="PANTHER" id="PTHR19353:SF19">
    <property type="entry name" value="DELTA(5) FATTY ACID DESATURASE C-RELATED"/>
    <property type="match status" value="1"/>
</dbReference>
<dbReference type="InterPro" id="IPR005804">
    <property type="entry name" value="FA_desaturase_dom"/>
</dbReference>
<evidence type="ECO:0000256" key="2">
    <source>
        <dbReference type="SAM" id="Phobius"/>
    </source>
</evidence>
<keyword evidence="2" id="KW-1133">Transmembrane helix</keyword>
<dbReference type="PIRSF" id="PIRSF015921">
    <property type="entry name" value="FA_sphinglp_des"/>
    <property type="match status" value="1"/>
</dbReference>
<dbReference type="Proteomes" id="UP000239485">
    <property type="component" value="Unassembled WGS sequence"/>
</dbReference>
<evidence type="ECO:0000313" key="4">
    <source>
        <dbReference type="EMBL" id="PPK98078.1"/>
    </source>
</evidence>
<accession>A0A2S6IV42</accession>
<keyword evidence="2" id="KW-0812">Transmembrane</keyword>
<evidence type="ECO:0000256" key="1">
    <source>
        <dbReference type="SAM" id="MobiDB-lite"/>
    </source>
</evidence>
<dbReference type="GO" id="GO:0016020">
    <property type="term" value="C:membrane"/>
    <property type="evidence" value="ECO:0007669"/>
    <property type="project" value="TreeGrafter"/>
</dbReference>
<dbReference type="AlphaFoldDB" id="A0A2S6IV42"/>
<name>A0A2S6IV42_9ACTN</name>
<dbReference type="EMBL" id="PTJD01000002">
    <property type="protein sequence ID" value="PPK98078.1"/>
    <property type="molecule type" value="Genomic_DNA"/>
</dbReference>
<comment type="caution">
    <text evidence="4">The sequence shown here is derived from an EMBL/GenBank/DDBJ whole genome shotgun (WGS) entry which is preliminary data.</text>
</comment>
<dbReference type="GO" id="GO:0008610">
    <property type="term" value="P:lipid biosynthetic process"/>
    <property type="evidence" value="ECO:0007669"/>
    <property type="project" value="UniProtKB-ARBA"/>
</dbReference>
<evidence type="ECO:0000313" key="5">
    <source>
        <dbReference type="Proteomes" id="UP000239485"/>
    </source>
</evidence>
<feature type="transmembrane region" description="Helical" evidence="2">
    <location>
        <begin position="113"/>
        <end position="130"/>
    </location>
</feature>
<evidence type="ECO:0000259" key="3">
    <source>
        <dbReference type="Pfam" id="PF00487"/>
    </source>
</evidence>
<dbReference type="RefSeq" id="WP_104431515.1">
    <property type="nucleotide sequence ID" value="NZ_PTJD01000002.1"/>
</dbReference>
<dbReference type="Pfam" id="PF00487">
    <property type="entry name" value="FA_desaturase"/>
    <property type="match status" value="1"/>
</dbReference>
<feature type="transmembrane region" description="Helical" evidence="2">
    <location>
        <begin position="79"/>
        <end position="101"/>
    </location>
</feature>
<sequence length="375" mass="41810">MTAPTASHPPAGPPADEPAGRAKAQRRSTPYAQLTAQVQEAGLMQRRRGHYWVRIAATTAVLAANVAGIVLLADSWLVLLLGIPLALIMTQFAFLGHDAAHRQIFARHSSNEWAARIFAALVVGLSYGWWMGKHNRHHQAPNQRGIDGDIESDVVAFYDEAAESRRGLLAWFTRRQGWFFIPLLLGEGLNLHYESTRILLDRGSISKRRWVDASLIVVHWTVYLTLLLTLLGPGRGAAFFGVHMAMFGLSMGGTFAPNHTGLPVVPRTEKVDFIRRQVLMSRNIRGGWFVNLFMGGLNHQIEHHLFPSMPRPNLRRARPYVKAFCAEHGIKYTETTFLGAYRDIIRYLNEVGLKARNPFRCPLAAQLRGGGGLPS</sequence>
<protein>
    <submittedName>
        <fullName evidence="4">Fatty acid desaturase</fullName>
    </submittedName>
</protein>
<gene>
    <name evidence="4" type="ORF">CLV92_102231</name>
</gene>
<dbReference type="PANTHER" id="PTHR19353">
    <property type="entry name" value="FATTY ACID DESATURASE 2"/>
    <property type="match status" value="1"/>
</dbReference>
<dbReference type="InterPro" id="IPR012171">
    <property type="entry name" value="Fatty_acid_desaturase"/>
</dbReference>